<dbReference type="InterPro" id="IPR028087">
    <property type="entry name" value="Tad_N"/>
</dbReference>
<dbReference type="Pfam" id="PF13400">
    <property type="entry name" value="Tad"/>
    <property type="match status" value="1"/>
</dbReference>
<dbReference type="Gene3D" id="3.40.50.410">
    <property type="entry name" value="von Willebrand factor, type A domain"/>
    <property type="match status" value="2"/>
</dbReference>
<sequence>MPTYGTNNSAGLTERSGVIQFLHDQRGNIMPMAAIGMIAMAGMVGGGVDISRGYMVQNRLQNACDSGVLAGRRAVAENGYNTAAATQAENYFYTNFDQAIEGSNSTTFVTTATENDNRIDGLATTKLDTAVMSLFGFDEIDISVDCTASMSVGNSDVVMVLDTTGSMGSNLGGQTRLRALQDAMKGFYDTVKTASAGSNARIRYGFVPYSSSVNVGGILNDLDSSYLADTTRIQSKEAVYEEVEVQVADGWEDPTYYQETSTGEVTGSDWTEFSGPHRFRFICRRSQPNNTSWVNSGSTTTSTETQINGNGQRVVTTTVTQNQTRSSYQCVRTGRRQWYVQVRTETRPSYTSDIEISDPRYITTTTTEFDRYVYKPVDFDTSDYKTFSSVSTVTGPDGSNESSTWEGCIEERQTVASSTFSWNSLTGLNPSSAFDLDVDMAPTSDPATQWKPMWPEMIYYRTSDSSGRYYTRNSESNWGFSARSYCPQAARTLGEMDESDFDAYADSLSAEGFTYHDLGMIWGARIGSPTGIFRDNVTEDPANGGSVARHIIFMTDGAMVPNYGIQSSYGLEYHDQRVTDNGYSNHASRHTARFLAVCEQAKAKGLRVWVIAFASSLTSDLVECSSDDSSFLAANASQLNAAFQEIAKDVGELRVVQ</sequence>
<dbReference type="InterPro" id="IPR036465">
    <property type="entry name" value="vWFA_dom_sf"/>
</dbReference>
<gene>
    <name evidence="2" type="ORF">HKD42_05240</name>
</gene>
<evidence type="ECO:0000259" key="1">
    <source>
        <dbReference type="PROSITE" id="PS50234"/>
    </source>
</evidence>
<proteinExistence type="predicted"/>
<keyword evidence="3" id="KW-1185">Reference proteome</keyword>
<evidence type="ECO:0000313" key="3">
    <source>
        <dbReference type="Proteomes" id="UP000561181"/>
    </source>
</evidence>
<comment type="caution">
    <text evidence="2">The sequence shown here is derived from an EMBL/GenBank/DDBJ whole genome shotgun (WGS) entry which is preliminary data.</text>
</comment>
<dbReference type="AlphaFoldDB" id="A0A848QLG0"/>
<protein>
    <submittedName>
        <fullName evidence="2">Pilus assembly protein TadG</fullName>
    </submittedName>
</protein>
<organism evidence="2 3">
    <name type="scientific">Pontixanthobacter rizhaonensis</name>
    <dbReference type="NCBI Taxonomy" id="2730337"/>
    <lineage>
        <taxon>Bacteria</taxon>
        <taxon>Pseudomonadati</taxon>
        <taxon>Pseudomonadota</taxon>
        <taxon>Alphaproteobacteria</taxon>
        <taxon>Sphingomonadales</taxon>
        <taxon>Erythrobacteraceae</taxon>
        <taxon>Pontixanthobacter</taxon>
    </lineage>
</organism>
<accession>A0A848QLG0</accession>
<dbReference type="PROSITE" id="PS50234">
    <property type="entry name" value="VWFA"/>
    <property type="match status" value="1"/>
</dbReference>
<dbReference type="EMBL" id="JABCRE010000002">
    <property type="protein sequence ID" value="NMW31457.1"/>
    <property type="molecule type" value="Genomic_DNA"/>
</dbReference>
<name>A0A848QLG0_9SPHN</name>
<reference evidence="2 3" key="1">
    <citation type="submission" date="2020-04" db="EMBL/GenBank/DDBJ databases">
        <authorList>
            <person name="Liu A."/>
        </authorList>
    </citation>
    <scope>NUCLEOTIDE SEQUENCE [LARGE SCALE GENOMIC DNA]</scope>
    <source>
        <strain evidence="2 3">RZ02</strain>
    </source>
</reference>
<dbReference type="InterPro" id="IPR002035">
    <property type="entry name" value="VWF_A"/>
</dbReference>
<evidence type="ECO:0000313" key="2">
    <source>
        <dbReference type="EMBL" id="NMW31457.1"/>
    </source>
</evidence>
<feature type="domain" description="VWFA" evidence="1">
    <location>
        <begin position="156"/>
        <end position="244"/>
    </location>
</feature>
<dbReference type="RefSeq" id="WP_170010956.1">
    <property type="nucleotide sequence ID" value="NZ_JABCRE010000002.1"/>
</dbReference>
<dbReference type="Proteomes" id="UP000561181">
    <property type="component" value="Unassembled WGS sequence"/>
</dbReference>
<dbReference type="SUPFAM" id="SSF53300">
    <property type="entry name" value="vWA-like"/>
    <property type="match status" value="1"/>
</dbReference>